<dbReference type="Proteomes" id="UP000321577">
    <property type="component" value="Unassembled WGS sequence"/>
</dbReference>
<dbReference type="GO" id="GO:0005737">
    <property type="term" value="C:cytoplasm"/>
    <property type="evidence" value="ECO:0007669"/>
    <property type="project" value="UniProtKB-SubCell"/>
</dbReference>
<sequence>MTAPGFWDSQNAAKKVIDRANVIKKQIEPLGGLESRVEDFPVLIELAKEQGDVQSIKEVQVEFDGIQKAIGAYELDLLLAGPFDRGSAFMTIHSGAGGTEACDWADMLMRMYIRWCERHGCKVQIIDHQEGDDVGTRSATLEIQGENAFGFLKCERGVHRLVRISPFDAAKKRHTSFASIDVTPDNEEDINIDIRDDDLKVDTYRAGGKGGQNVNKVETAVRITHVPSGVIVACQVERSQPKNRAKAMAMLKAKLYQIEEDKRTAEVARQYGEKTDIGWGSQIRSYVFQPYQMVKDLRTGEKTSDISGVMDGDLDAFIESKLRGKKAGEADADDDE</sequence>
<dbReference type="SMART" id="SM00937">
    <property type="entry name" value="PCRF"/>
    <property type="match status" value="1"/>
</dbReference>
<evidence type="ECO:0000256" key="5">
    <source>
        <dbReference type="NCBIfam" id="TIGR00020"/>
    </source>
</evidence>
<dbReference type="Gene3D" id="3.30.70.1660">
    <property type="match status" value="1"/>
</dbReference>
<evidence type="ECO:0000313" key="7">
    <source>
        <dbReference type="EMBL" id="GEP41164.1"/>
    </source>
</evidence>
<accession>A0A512M340</accession>
<dbReference type="PROSITE" id="PS00745">
    <property type="entry name" value="RF_PROK_I"/>
    <property type="match status" value="1"/>
</dbReference>
<comment type="subcellular location">
    <subcellularLocation>
        <location evidence="4">Cytoplasm</location>
    </subcellularLocation>
</comment>
<dbReference type="AlphaFoldDB" id="A0A512M340"/>
<proteinExistence type="inferred from homology"/>
<feature type="domain" description="Prokaryotic-type class I peptide chain release factors" evidence="6">
    <location>
        <begin position="205"/>
        <end position="221"/>
    </location>
</feature>
<dbReference type="InterPro" id="IPR000352">
    <property type="entry name" value="Pep_chain_release_fac_I"/>
</dbReference>
<dbReference type="EMBL" id="BKAG01000002">
    <property type="protein sequence ID" value="GEP41164.1"/>
    <property type="molecule type" value="Genomic_DNA"/>
</dbReference>
<reference evidence="7 8" key="1">
    <citation type="submission" date="2019-07" db="EMBL/GenBank/DDBJ databases">
        <title>Whole genome shotgun sequence of Brevifollis gellanilyticus NBRC 108608.</title>
        <authorList>
            <person name="Hosoyama A."/>
            <person name="Uohara A."/>
            <person name="Ohji S."/>
            <person name="Ichikawa N."/>
        </authorList>
    </citation>
    <scope>NUCLEOTIDE SEQUENCE [LARGE SCALE GENOMIC DNA]</scope>
    <source>
        <strain evidence="7 8">NBRC 108608</strain>
    </source>
</reference>
<evidence type="ECO:0000256" key="3">
    <source>
        <dbReference type="ARBA" id="ARBA00022917"/>
    </source>
</evidence>
<feature type="modified residue" description="N5-methylglutamine" evidence="4">
    <location>
        <position position="212"/>
    </location>
</feature>
<evidence type="ECO:0000256" key="4">
    <source>
        <dbReference type="HAMAP-Rule" id="MF_00094"/>
    </source>
</evidence>
<evidence type="ECO:0000259" key="6">
    <source>
        <dbReference type="PROSITE" id="PS00745"/>
    </source>
</evidence>
<comment type="similarity">
    <text evidence="1 4">Belongs to the prokaryotic/mitochondrial release factor family.</text>
</comment>
<dbReference type="PANTHER" id="PTHR43116:SF3">
    <property type="entry name" value="CLASS I PEPTIDE CHAIN RELEASE FACTOR"/>
    <property type="match status" value="1"/>
</dbReference>
<dbReference type="Pfam" id="PF03462">
    <property type="entry name" value="PCRF"/>
    <property type="match status" value="1"/>
</dbReference>
<dbReference type="Gene3D" id="3.30.160.20">
    <property type="match status" value="1"/>
</dbReference>
<dbReference type="Gene3D" id="1.20.58.410">
    <property type="entry name" value="Release factor"/>
    <property type="match status" value="1"/>
</dbReference>
<evidence type="ECO:0000313" key="8">
    <source>
        <dbReference type="Proteomes" id="UP000321577"/>
    </source>
</evidence>
<comment type="caution">
    <text evidence="7">The sequence shown here is derived from an EMBL/GenBank/DDBJ whole genome shotgun (WGS) entry which is preliminary data.</text>
</comment>
<gene>
    <name evidence="4 7" type="primary">prfB</name>
    <name evidence="7" type="ORF">BGE01nite_04550</name>
</gene>
<dbReference type="NCBIfam" id="TIGR00020">
    <property type="entry name" value="prfB"/>
    <property type="match status" value="1"/>
</dbReference>
<name>A0A512M340_9BACT</name>
<dbReference type="Pfam" id="PF00472">
    <property type="entry name" value="RF-1"/>
    <property type="match status" value="1"/>
</dbReference>
<dbReference type="SUPFAM" id="SSF75620">
    <property type="entry name" value="Release factor"/>
    <property type="match status" value="1"/>
</dbReference>
<dbReference type="InterPro" id="IPR004374">
    <property type="entry name" value="PrfB"/>
</dbReference>
<dbReference type="PANTHER" id="PTHR43116">
    <property type="entry name" value="PEPTIDE CHAIN RELEASE FACTOR 2"/>
    <property type="match status" value="1"/>
</dbReference>
<dbReference type="GO" id="GO:0016149">
    <property type="term" value="F:translation release factor activity, codon specific"/>
    <property type="evidence" value="ECO:0007669"/>
    <property type="project" value="UniProtKB-UniRule"/>
</dbReference>
<keyword evidence="3 4" id="KW-0648">Protein biosynthesis</keyword>
<comment type="PTM">
    <text evidence="4">Methylated by PrmC. Methylation increases the termination efficiency of RF2.</text>
</comment>
<evidence type="ECO:0000256" key="1">
    <source>
        <dbReference type="ARBA" id="ARBA00010835"/>
    </source>
</evidence>
<keyword evidence="2 4" id="KW-0488">Methylation</keyword>
<comment type="function">
    <text evidence="4">Peptide chain release factor 2 directs the termination of translation in response to the peptide chain termination codons UGA and UAA.</text>
</comment>
<dbReference type="FunFam" id="3.30.160.20:FF:000010">
    <property type="entry name" value="Peptide chain release factor 2"/>
    <property type="match status" value="1"/>
</dbReference>
<dbReference type="HAMAP" id="MF_00094">
    <property type="entry name" value="Rel_fac_2"/>
    <property type="match status" value="1"/>
</dbReference>
<evidence type="ECO:0000256" key="2">
    <source>
        <dbReference type="ARBA" id="ARBA00022481"/>
    </source>
</evidence>
<keyword evidence="8" id="KW-1185">Reference proteome</keyword>
<organism evidence="7 8">
    <name type="scientific">Brevifollis gellanilyticus</name>
    <dbReference type="NCBI Taxonomy" id="748831"/>
    <lineage>
        <taxon>Bacteria</taxon>
        <taxon>Pseudomonadati</taxon>
        <taxon>Verrucomicrobiota</taxon>
        <taxon>Verrucomicrobiia</taxon>
        <taxon>Verrucomicrobiales</taxon>
        <taxon>Verrucomicrobiaceae</taxon>
    </lineage>
</organism>
<keyword evidence="4" id="KW-0963">Cytoplasm</keyword>
<dbReference type="InterPro" id="IPR045853">
    <property type="entry name" value="Pep_chain_release_fac_I_sf"/>
</dbReference>
<dbReference type="InterPro" id="IPR005139">
    <property type="entry name" value="PCRF"/>
</dbReference>
<protein>
    <recommendedName>
        <fullName evidence="4 5">Peptide chain release factor 2</fullName>
        <shortName evidence="4">RF-2</shortName>
    </recommendedName>
</protein>